<evidence type="ECO:0000259" key="18">
    <source>
        <dbReference type="PROSITE" id="PS52012"/>
    </source>
</evidence>
<comment type="similarity">
    <text evidence="4">Belongs to the RBT5 family.</text>
</comment>
<accession>A0A8H6MSX0</accession>
<dbReference type="Pfam" id="PF05730">
    <property type="entry name" value="CFEM"/>
    <property type="match status" value="1"/>
</dbReference>
<comment type="caution">
    <text evidence="14">Lacks conserved residue(s) required for the propagation of feature annotation.</text>
</comment>
<feature type="compositionally biased region" description="Polar residues" evidence="15">
    <location>
        <begin position="630"/>
        <end position="647"/>
    </location>
</feature>
<keyword evidence="10 16" id="KW-0472">Membrane</keyword>
<dbReference type="GO" id="GO:0005576">
    <property type="term" value="C:extracellular region"/>
    <property type="evidence" value="ECO:0007669"/>
    <property type="project" value="UniProtKB-SubCell"/>
</dbReference>
<dbReference type="GO" id="GO:0098552">
    <property type="term" value="C:side of membrane"/>
    <property type="evidence" value="ECO:0007669"/>
    <property type="project" value="UniProtKB-KW"/>
</dbReference>
<dbReference type="Proteomes" id="UP000639643">
    <property type="component" value="Unassembled WGS sequence"/>
</dbReference>
<keyword evidence="8 17" id="KW-0732">Signal</keyword>
<evidence type="ECO:0000256" key="7">
    <source>
        <dbReference type="ARBA" id="ARBA00022692"/>
    </source>
</evidence>
<evidence type="ECO:0000256" key="17">
    <source>
        <dbReference type="SAM" id="SignalP"/>
    </source>
</evidence>
<feature type="region of interest" description="Disordered" evidence="15">
    <location>
        <begin position="438"/>
        <end position="481"/>
    </location>
</feature>
<evidence type="ECO:0000313" key="19">
    <source>
        <dbReference type="EMBL" id="KAF6807947.1"/>
    </source>
</evidence>
<feature type="compositionally biased region" description="Basic and acidic residues" evidence="15">
    <location>
        <begin position="617"/>
        <end position="626"/>
    </location>
</feature>
<evidence type="ECO:0000256" key="15">
    <source>
        <dbReference type="SAM" id="MobiDB-lite"/>
    </source>
</evidence>
<evidence type="ECO:0000256" key="1">
    <source>
        <dbReference type="ARBA" id="ARBA00004141"/>
    </source>
</evidence>
<dbReference type="PANTHER" id="PTHR33048:SF47">
    <property type="entry name" value="INTEGRAL MEMBRANE PROTEIN-RELATED"/>
    <property type="match status" value="1"/>
</dbReference>
<evidence type="ECO:0000256" key="14">
    <source>
        <dbReference type="PROSITE-ProRule" id="PRU01356"/>
    </source>
</evidence>
<keyword evidence="6" id="KW-0325">Glycoprotein</keyword>
<keyword evidence="5" id="KW-0964">Secreted</keyword>
<reference evidence="19" key="1">
    <citation type="journal article" date="2020" name="Phytopathology">
        <title>Genome Sequence Resources of Colletotrichum truncatum, C. plurivorum, C. musicola, and C. sojae: Four Species Pathogenic to Soybean (Glycine max).</title>
        <authorList>
            <person name="Rogerio F."/>
            <person name="Boufleur T.R."/>
            <person name="Ciampi-Guillardi M."/>
            <person name="Sukno S.A."/>
            <person name="Thon M.R."/>
            <person name="Massola Junior N.S."/>
            <person name="Baroncelli R."/>
        </authorList>
    </citation>
    <scope>NUCLEOTIDE SEQUENCE</scope>
    <source>
        <strain evidence="19">LFN0074</strain>
    </source>
</reference>
<keyword evidence="12" id="KW-0449">Lipoprotein</keyword>
<feature type="signal peptide" evidence="17">
    <location>
        <begin position="1"/>
        <end position="28"/>
    </location>
</feature>
<name>A0A8H6MSX0_9PEZI</name>
<evidence type="ECO:0000256" key="6">
    <source>
        <dbReference type="ARBA" id="ARBA00022622"/>
    </source>
</evidence>
<dbReference type="InterPro" id="IPR008427">
    <property type="entry name" value="Extracellular_membr_CFEM_dom"/>
</dbReference>
<keyword evidence="7 16" id="KW-0812">Transmembrane</keyword>
<feature type="transmembrane region" description="Helical" evidence="16">
    <location>
        <begin position="198"/>
        <end position="219"/>
    </location>
</feature>
<dbReference type="InterPro" id="IPR049326">
    <property type="entry name" value="Rhodopsin_dom_fungi"/>
</dbReference>
<comment type="subcellular location">
    <subcellularLocation>
        <location evidence="2">Membrane</location>
        <topology evidence="2">Lipid-anchor</topology>
        <topology evidence="2">GPI-anchor</topology>
    </subcellularLocation>
    <subcellularLocation>
        <location evidence="1">Membrane</location>
        <topology evidence="1">Multi-pass membrane protein</topology>
    </subcellularLocation>
    <subcellularLocation>
        <location evidence="3">Secreted</location>
    </subcellularLocation>
</comment>
<organism evidence="19 20">
    <name type="scientific">Colletotrichum musicola</name>
    <dbReference type="NCBI Taxonomy" id="2175873"/>
    <lineage>
        <taxon>Eukaryota</taxon>
        <taxon>Fungi</taxon>
        <taxon>Dikarya</taxon>
        <taxon>Ascomycota</taxon>
        <taxon>Pezizomycotina</taxon>
        <taxon>Sordariomycetes</taxon>
        <taxon>Hypocreomycetidae</taxon>
        <taxon>Glomerellales</taxon>
        <taxon>Glomerellaceae</taxon>
        <taxon>Colletotrichum</taxon>
        <taxon>Colletotrichum orchidearum species complex</taxon>
    </lineage>
</organism>
<feature type="compositionally biased region" description="Low complexity" evidence="15">
    <location>
        <begin position="567"/>
        <end position="576"/>
    </location>
</feature>
<dbReference type="OrthoDB" id="5329176at2759"/>
<feature type="compositionally biased region" description="Polar residues" evidence="15">
    <location>
        <begin position="577"/>
        <end position="595"/>
    </location>
</feature>
<protein>
    <submittedName>
        <fullName evidence="19">Integral membrane protein</fullName>
    </submittedName>
</protein>
<evidence type="ECO:0000256" key="11">
    <source>
        <dbReference type="ARBA" id="ARBA00023157"/>
    </source>
</evidence>
<dbReference type="PANTHER" id="PTHR33048">
    <property type="entry name" value="PTH11-LIKE INTEGRAL MEMBRANE PROTEIN (AFU_ORTHOLOGUE AFUA_5G11245)"/>
    <property type="match status" value="1"/>
</dbReference>
<feature type="transmembrane region" description="Helical" evidence="16">
    <location>
        <begin position="270"/>
        <end position="291"/>
    </location>
</feature>
<feature type="transmembrane region" description="Helical" evidence="16">
    <location>
        <begin position="231"/>
        <end position="250"/>
    </location>
</feature>
<feature type="transmembrane region" description="Helical" evidence="16">
    <location>
        <begin position="346"/>
        <end position="366"/>
    </location>
</feature>
<feature type="transmembrane region" description="Helical" evidence="16">
    <location>
        <begin position="119"/>
        <end position="140"/>
    </location>
</feature>
<feature type="region of interest" description="Disordered" evidence="15">
    <location>
        <begin position="566"/>
        <end position="663"/>
    </location>
</feature>
<evidence type="ECO:0000256" key="12">
    <source>
        <dbReference type="ARBA" id="ARBA00023288"/>
    </source>
</evidence>
<dbReference type="SMART" id="SM00747">
    <property type="entry name" value="CFEM"/>
    <property type="match status" value="1"/>
</dbReference>
<feature type="transmembrane region" description="Helical" evidence="16">
    <location>
        <begin position="307"/>
        <end position="326"/>
    </location>
</feature>
<feature type="domain" description="CFEM" evidence="18">
    <location>
        <begin position="17"/>
        <end position="129"/>
    </location>
</feature>
<feature type="compositionally biased region" description="Polar residues" evidence="15">
    <location>
        <begin position="380"/>
        <end position="392"/>
    </location>
</feature>
<dbReference type="PROSITE" id="PS52012">
    <property type="entry name" value="CFEM"/>
    <property type="match status" value="1"/>
</dbReference>
<comment type="similarity">
    <text evidence="13">Belongs to the SAT4 family.</text>
</comment>
<dbReference type="InterPro" id="IPR052337">
    <property type="entry name" value="SAT4-like"/>
</dbReference>
<feature type="disulfide bond" evidence="14">
    <location>
        <begin position="71"/>
        <end position="104"/>
    </location>
</feature>
<evidence type="ECO:0000256" key="5">
    <source>
        <dbReference type="ARBA" id="ARBA00022525"/>
    </source>
</evidence>
<evidence type="ECO:0000256" key="3">
    <source>
        <dbReference type="ARBA" id="ARBA00004613"/>
    </source>
</evidence>
<evidence type="ECO:0000256" key="2">
    <source>
        <dbReference type="ARBA" id="ARBA00004589"/>
    </source>
</evidence>
<evidence type="ECO:0000256" key="4">
    <source>
        <dbReference type="ARBA" id="ARBA00010031"/>
    </source>
</evidence>
<feature type="transmembrane region" description="Helical" evidence="16">
    <location>
        <begin position="152"/>
        <end position="178"/>
    </location>
</feature>
<dbReference type="AlphaFoldDB" id="A0A8H6MSX0"/>
<dbReference type="Pfam" id="PF20684">
    <property type="entry name" value="Fung_rhodopsin"/>
    <property type="match status" value="1"/>
</dbReference>
<comment type="caution">
    <text evidence="19">The sequence shown here is derived from an EMBL/GenBank/DDBJ whole genome shotgun (WGS) entry which is preliminary data.</text>
</comment>
<evidence type="ECO:0000256" key="13">
    <source>
        <dbReference type="ARBA" id="ARBA00038359"/>
    </source>
</evidence>
<keyword evidence="20" id="KW-1185">Reference proteome</keyword>
<keyword evidence="9 16" id="KW-1133">Transmembrane helix</keyword>
<feature type="compositionally biased region" description="Polar residues" evidence="15">
    <location>
        <begin position="603"/>
        <end position="615"/>
    </location>
</feature>
<dbReference type="EMBL" id="WIGM01000954">
    <property type="protein sequence ID" value="KAF6807947.1"/>
    <property type="molecule type" value="Genomic_DNA"/>
</dbReference>
<evidence type="ECO:0000256" key="16">
    <source>
        <dbReference type="SAM" id="Phobius"/>
    </source>
</evidence>
<keyword evidence="11 14" id="KW-1015">Disulfide bond</keyword>
<keyword evidence="6" id="KW-0336">GPI-anchor</keyword>
<evidence type="ECO:0000256" key="8">
    <source>
        <dbReference type="ARBA" id="ARBA00022729"/>
    </source>
</evidence>
<feature type="region of interest" description="Disordered" evidence="15">
    <location>
        <begin position="377"/>
        <end position="405"/>
    </location>
</feature>
<evidence type="ECO:0000256" key="9">
    <source>
        <dbReference type="ARBA" id="ARBA00022989"/>
    </source>
</evidence>
<proteinExistence type="inferred from homology"/>
<gene>
    <name evidence="19" type="ORF">CMUS01_14000</name>
</gene>
<evidence type="ECO:0000256" key="10">
    <source>
        <dbReference type="ARBA" id="ARBA00023136"/>
    </source>
</evidence>
<feature type="chain" id="PRO_5034091696" evidence="17">
    <location>
        <begin position="29"/>
        <end position="663"/>
    </location>
</feature>
<evidence type="ECO:0000313" key="20">
    <source>
        <dbReference type="Proteomes" id="UP000639643"/>
    </source>
</evidence>
<sequence length="663" mass="74068">MTGITRQRRLGRPMLLLLLPNLIKISAAADTQTLTGLISQVPDCALPCILTGLPKGGCKLTSVSAITDCLCPNIDIQADLSMCVQQSCFFTDQTRAAALQTNLCVAYPKPSRAKEARNIAIALSALTFPVVLLRCVSRWLATKRLWWDDWMVVIATIFLAGMAAVQIAGSTMGFGLHYWNVDPAASTRLIQLFYAGQLLYILVQVCAKISILLLFSRVFAASKWLQQATKIFIAFLVLHGVTFLLIVVFECTPISSTWDLTNPNRTCLDITAIGYSGAGFSIVEDFAILLLPIPELIRLQLTTKRKFGLGFMFSLGSFACITSMVRLKFLVKIATTFDVTWDNVDIIVWSLVEVFCAILCASLPALRPLLQTLRGRMTTKDSSSGSSPNRTNWDLPKHRHHHDTIPSANMTRWSMDSIPQRRSVFDFGRDKLRELRQAFQAPPVPSLPTSAKKNRQTMPSPPRRRLTDASEPVPEAGSSVLDYGKDSYRVIRYTLPASMSTISAGETESTMPSSKRRSFLEYGKDVVRKLSFREKTEPPAELYLSPINTRIRREIAAELDWWDKSSHMSSSQMTTSRVPSSRRPASQSSNGSSPGLIQEAEQEQVSRWSGHSSIQRSDYRYSRESESESIQNSNHWSFQPSNHGSIQRSDHRTSQRTTEAEYC</sequence>